<dbReference type="SUPFAM" id="SSF47819">
    <property type="entry name" value="HRDC-like"/>
    <property type="match status" value="1"/>
</dbReference>
<comment type="subcellular location">
    <subcellularLocation>
        <location evidence="1">Nucleus</location>
    </subcellularLocation>
</comment>
<evidence type="ECO:0000256" key="6">
    <source>
        <dbReference type="ARBA" id="ARBA00022839"/>
    </source>
</evidence>
<comment type="similarity">
    <text evidence="8">Belongs to the exosome component 10/RRP6 family.</text>
</comment>
<evidence type="ECO:0000256" key="9">
    <source>
        <dbReference type="SAM" id="MobiDB-lite"/>
    </source>
</evidence>
<accession>A0A165EI80</accession>
<dbReference type="GO" id="GO:0000175">
    <property type="term" value="F:3'-5'-RNA exonuclease activity"/>
    <property type="evidence" value="ECO:0007669"/>
    <property type="project" value="InterPro"/>
</dbReference>
<protein>
    <recommendedName>
        <fullName evidence="10">HRDC domain-containing protein</fullName>
    </recommendedName>
</protein>
<keyword evidence="12" id="KW-1185">Reference proteome</keyword>
<keyword evidence="2" id="KW-0698">rRNA processing</keyword>
<evidence type="ECO:0000256" key="2">
    <source>
        <dbReference type="ARBA" id="ARBA00022552"/>
    </source>
</evidence>
<dbReference type="SUPFAM" id="SSF53098">
    <property type="entry name" value="Ribonuclease H-like"/>
    <property type="match status" value="1"/>
</dbReference>
<keyword evidence="3" id="KW-0540">Nuclease</keyword>
<evidence type="ECO:0000256" key="7">
    <source>
        <dbReference type="ARBA" id="ARBA00023242"/>
    </source>
</evidence>
<keyword evidence="4" id="KW-0378">Hydrolase</keyword>
<dbReference type="PANTHER" id="PTHR12124:SF47">
    <property type="entry name" value="EXOSOME COMPONENT 10"/>
    <property type="match status" value="1"/>
</dbReference>
<dbReference type="InterPro" id="IPR049559">
    <property type="entry name" value="Rrp6p-like_exo"/>
</dbReference>
<organism evidence="11 12">
    <name type="scientific">Exidia glandulosa HHB12029</name>
    <dbReference type="NCBI Taxonomy" id="1314781"/>
    <lineage>
        <taxon>Eukaryota</taxon>
        <taxon>Fungi</taxon>
        <taxon>Dikarya</taxon>
        <taxon>Basidiomycota</taxon>
        <taxon>Agaricomycotina</taxon>
        <taxon>Agaricomycetes</taxon>
        <taxon>Auriculariales</taxon>
        <taxon>Exidiaceae</taxon>
        <taxon>Exidia</taxon>
    </lineage>
</organism>
<dbReference type="GO" id="GO:0071051">
    <property type="term" value="P:poly(A)-dependent snoRNA 3'-end processing"/>
    <property type="evidence" value="ECO:0007669"/>
    <property type="project" value="TreeGrafter"/>
</dbReference>
<dbReference type="GO" id="GO:0000176">
    <property type="term" value="C:nuclear exosome (RNase complex)"/>
    <property type="evidence" value="ECO:0007669"/>
    <property type="project" value="InterPro"/>
</dbReference>
<dbReference type="InterPro" id="IPR012588">
    <property type="entry name" value="Exosome-assoc_fac_Rrp6_N"/>
</dbReference>
<dbReference type="InterPro" id="IPR045092">
    <property type="entry name" value="Rrp6-like"/>
</dbReference>
<dbReference type="InterPro" id="IPR002121">
    <property type="entry name" value="HRDC_dom"/>
</dbReference>
<evidence type="ECO:0000256" key="8">
    <source>
        <dbReference type="ARBA" id="ARBA00043957"/>
    </source>
</evidence>
<dbReference type="PROSITE" id="PS50967">
    <property type="entry name" value="HRDC"/>
    <property type="match status" value="1"/>
</dbReference>
<dbReference type="SMART" id="SM00474">
    <property type="entry name" value="35EXOc"/>
    <property type="match status" value="1"/>
</dbReference>
<evidence type="ECO:0000313" key="11">
    <source>
        <dbReference type="EMBL" id="KZV86994.1"/>
    </source>
</evidence>
<evidence type="ECO:0000313" key="12">
    <source>
        <dbReference type="Proteomes" id="UP000077266"/>
    </source>
</evidence>
<dbReference type="Gene3D" id="1.10.150.80">
    <property type="entry name" value="HRDC domain"/>
    <property type="match status" value="1"/>
</dbReference>
<dbReference type="FunFam" id="3.30.420.10:FF:000059">
    <property type="entry name" value="Exosome complex exonuclease Rrp6"/>
    <property type="match status" value="1"/>
</dbReference>
<dbReference type="InParanoid" id="A0A165EI80"/>
<dbReference type="GO" id="GO:0071038">
    <property type="term" value="P:TRAMP-dependent tRNA surveillance pathway"/>
    <property type="evidence" value="ECO:0007669"/>
    <property type="project" value="TreeGrafter"/>
</dbReference>
<keyword evidence="6" id="KW-0269">Exonuclease</keyword>
<dbReference type="OrthoDB" id="2250022at2759"/>
<dbReference type="CDD" id="cd06147">
    <property type="entry name" value="Rrp6p_like_exo"/>
    <property type="match status" value="1"/>
</dbReference>
<dbReference type="GO" id="GO:0000467">
    <property type="term" value="P:exonucleolytic trimming to generate mature 3'-end of 5.8S rRNA from tricistronic rRNA transcript (SSU-rRNA, 5.8S rRNA, LSU-rRNA)"/>
    <property type="evidence" value="ECO:0007669"/>
    <property type="project" value="InterPro"/>
</dbReference>
<dbReference type="InterPro" id="IPR044876">
    <property type="entry name" value="HRDC_dom_sf"/>
</dbReference>
<evidence type="ECO:0000256" key="3">
    <source>
        <dbReference type="ARBA" id="ARBA00022722"/>
    </source>
</evidence>
<evidence type="ECO:0000256" key="1">
    <source>
        <dbReference type="ARBA" id="ARBA00004123"/>
    </source>
</evidence>
<dbReference type="Pfam" id="PF08066">
    <property type="entry name" value="PMC2NT"/>
    <property type="match status" value="1"/>
</dbReference>
<dbReference type="FunFam" id="1.10.150.80:FF:000001">
    <property type="entry name" value="Putative exosome component 10"/>
    <property type="match status" value="1"/>
</dbReference>
<feature type="domain" description="HRDC" evidence="10">
    <location>
        <begin position="450"/>
        <end position="530"/>
    </location>
</feature>
<dbReference type="GO" id="GO:0071036">
    <property type="term" value="P:nuclear polyadenylation-dependent snoRNA catabolic process"/>
    <property type="evidence" value="ECO:0007669"/>
    <property type="project" value="TreeGrafter"/>
</dbReference>
<dbReference type="Pfam" id="PF01612">
    <property type="entry name" value="DNA_pol_A_exo1"/>
    <property type="match status" value="1"/>
</dbReference>
<evidence type="ECO:0000256" key="4">
    <source>
        <dbReference type="ARBA" id="ARBA00022801"/>
    </source>
</evidence>
<evidence type="ECO:0000259" key="10">
    <source>
        <dbReference type="PROSITE" id="PS50967"/>
    </source>
</evidence>
<dbReference type="PANTHER" id="PTHR12124">
    <property type="entry name" value="POLYMYOSITIS/SCLERODERMA AUTOANTIGEN-RELATED"/>
    <property type="match status" value="1"/>
</dbReference>
<feature type="region of interest" description="Disordered" evidence="9">
    <location>
        <begin position="709"/>
        <end position="820"/>
    </location>
</feature>
<dbReference type="GO" id="GO:0071044">
    <property type="term" value="P:histone mRNA catabolic process"/>
    <property type="evidence" value="ECO:0007669"/>
    <property type="project" value="TreeGrafter"/>
</dbReference>
<dbReference type="GO" id="GO:0071035">
    <property type="term" value="P:nuclear polyadenylation-dependent rRNA catabolic process"/>
    <property type="evidence" value="ECO:0007669"/>
    <property type="project" value="TreeGrafter"/>
</dbReference>
<dbReference type="SMART" id="SM00341">
    <property type="entry name" value="HRDC"/>
    <property type="match status" value="1"/>
</dbReference>
<dbReference type="InterPro" id="IPR010997">
    <property type="entry name" value="HRDC-like_sf"/>
</dbReference>
<dbReference type="Pfam" id="PF00570">
    <property type="entry name" value="HRDC"/>
    <property type="match status" value="1"/>
</dbReference>
<dbReference type="EMBL" id="KV426139">
    <property type="protein sequence ID" value="KZV86994.1"/>
    <property type="molecule type" value="Genomic_DNA"/>
</dbReference>
<dbReference type="FunCoup" id="A0A165EI80">
    <property type="interactions" value="892"/>
</dbReference>
<dbReference type="AlphaFoldDB" id="A0A165EI80"/>
<dbReference type="GO" id="GO:0071039">
    <property type="term" value="P:nuclear polyadenylation-dependent CUT catabolic process"/>
    <property type="evidence" value="ECO:0007669"/>
    <property type="project" value="TreeGrafter"/>
</dbReference>
<feature type="region of interest" description="Disordered" evidence="9">
    <location>
        <begin position="651"/>
        <end position="672"/>
    </location>
</feature>
<sequence length="820" mass="91525">MDVDASAGPSSFSEYQAKLQNAVLQPTKLALGLPKDLAFHRTLDRNFAEDIDECSSRVLALTNKLIKFASTARNAPDEALGGEEDAVDNFHSLVVDVMDRLLEQADTHIDRHLGRNKAAASSVVVNEPKASSSKRITASGPLDKRVLHDPTIQKPQLSFSTRVDNFSASWRPALREKPHAKRALEESMDVDDELPCHPYRFEISQITYPERMFEVPQPSEIATFDATPFTLVTTPEEFARMLAQLRKAHEIAVDLEHHSYRTYSGFLCLMQISTREEDWVVDLLAVREQVPALGEVFANPEVVKVFHGAESDIVWLQQDFSLYIVNLFDTYHATKVLDFPKHSLASLLDAYTDFTPDKRYQLADWRIRPIPSEMLLYARSDTHFLLHIYDRLREQLLQRAEGSPDLVREVLRRSEETALRTYVHEAYDAENGTGANGWENMAKKWNKSLQGVHFAVFKAVHQWRDTVARQEDESTRYVMNNNALFKLVDARPEDGPQLAQVLHPMNALLRKRSKELLDVIARTVKEYKEPAVVVPKHPHTTQPNPFAIGTQSLPIDLTADTDAQRAHLWDLSNNEHSAKVAGSSALFGVNFVPTWRDYCKPTSALFGGASPAEARTLTKNKQYLEVAAQIHSTLVIAPVLPKFEAVDVEMDGAEPVPPPAASSSAKTEANNDFIPIPTVPEEIAFVPKGGRTTVDPNAGDDIVVVGLRQKKRKRTKAVSGDAAETAEDTTTQTARRKKSKAEPVNGGQAEDVKEFDYSSVPNLLDNDDPQATAAPETEGKKKKKDKAPAKKTGGIDYGNFPKPPRNRSEMKAGNMARTFR</sequence>
<dbReference type="STRING" id="1314781.A0A165EI80"/>
<reference evidence="11 12" key="1">
    <citation type="journal article" date="2016" name="Mol. Biol. Evol.">
        <title>Comparative Genomics of Early-Diverging Mushroom-Forming Fungi Provides Insights into the Origins of Lignocellulose Decay Capabilities.</title>
        <authorList>
            <person name="Nagy L.G."/>
            <person name="Riley R."/>
            <person name="Tritt A."/>
            <person name="Adam C."/>
            <person name="Daum C."/>
            <person name="Floudas D."/>
            <person name="Sun H."/>
            <person name="Yadav J.S."/>
            <person name="Pangilinan J."/>
            <person name="Larsson K.H."/>
            <person name="Matsuura K."/>
            <person name="Barry K."/>
            <person name="Labutti K."/>
            <person name="Kuo R."/>
            <person name="Ohm R.A."/>
            <person name="Bhattacharya S.S."/>
            <person name="Shirouzu T."/>
            <person name="Yoshinaga Y."/>
            <person name="Martin F.M."/>
            <person name="Grigoriev I.V."/>
            <person name="Hibbett D.S."/>
        </authorList>
    </citation>
    <scope>NUCLEOTIDE SEQUENCE [LARGE SCALE GENOMIC DNA]</scope>
    <source>
        <strain evidence="11 12">HHB12029</strain>
    </source>
</reference>
<dbReference type="GO" id="GO:0005730">
    <property type="term" value="C:nucleolus"/>
    <property type="evidence" value="ECO:0007669"/>
    <property type="project" value="TreeGrafter"/>
</dbReference>
<dbReference type="Gene3D" id="3.30.420.10">
    <property type="entry name" value="Ribonuclease H-like superfamily/Ribonuclease H"/>
    <property type="match status" value="1"/>
</dbReference>
<keyword evidence="7" id="KW-0539">Nucleus</keyword>
<keyword evidence="5" id="KW-0271">Exosome</keyword>
<dbReference type="InterPro" id="IPR002562">
    <property type="entry name" value="3'-5'_exonuclease_dom"/>
</dbReference>
<name>A0A165EI80_EXIGL</name>
<dbReference type="GO" id="GO:0071040">
    <property type="term" value="P:nuclear polyadenylation-dependent antisense transcript catabolic process"/>
    <property type="evidence" value="ECO:0007669"/>
    <property type="project" value="TreeGrafter"/>
</dbReference>
<dbReference type="GO" id="GO:0003727">
    <property type="term" value="F:single-stranded RNA binding"/>
    <property type="evidence" value="ECO:0007669"/>
    <property type="project" value="TreeGrafter"/>
</dbReference>
<dbReference type="GO" id="GO:0000166">
    <property type="term" value="F:nucleotide binding"/>
    <property type="evidence" value="ECO:0007669"/>
    <property type="project" value="InterPro"/>
</dbReference>
<dbReference type="InterPro" id="IPR012337">
    <property type="entry name" value="RNaseH-like_sf"/>
</dbReference>
<gene>
    <name evidence="11" type="ORF">EXIGLDRAFT_711949</name>
</gene>
<dbReference type="GO" id="GO:0071037">
    <property type="term" value="P:nuclear polyadenylation-dependent snRNA catabolic process"/>
    <property type="evidence" value="ECO:0007669"/>
    <property type="project" value="TreeGrafter"/>
</dbReference>
<dbReference type="InterPro" id="IPR036397">
    <property type="entry name" value="RNaseH_sf"/>
</dbReference>
<proteinExistence type="inferred from homology"/>
<dbReference type="Proteomes" id="UP000077266">
    <property type="component" value="Unassembled WGS sequence"/>
</dbReference>
<evidence type="ECO:0000256" key="5">
    <source>
        <dbReference type="ARBA" id="ARBA00022835"/>
    </source>
</evidence>